<protein>
    <submittedName>
        <fullName evidence="1">Uncharacterized protein</fullName>
    </submittedName>
</protein>
<reference evidence="2" key="1">
    <citation type="journal article" date="2010" name="Genome Res.">
        <title>Population genomic sequencing of Coccidioides fungi reveals recent hybridization and transposon control.</title>
        <authorList>
            <person name="Neafsey D.E."/>
            <person name="Barker B.M."/>
            <person name="Sharpton T.J."/>
            <person name="Stajich J.E."/>
            <person name="Park D.J."/>
            <person name="Whiston E."/>
            <person name="Hung C.-Y."/>
            <person name="McMahan C."/>
            <person name="White J."/>
            <person name="Sykes S."/>
            <person name="Heiman D."/>
            <person name="Young S."/>
            <person name="Zeng Q."/>
            <person name="Abouelleil A."/>
            <person name="Aftuck L."/>
            <person name="Bessette D."/>
            <person name="Brown A."/>
            <person name="FitzGerald M."/>
            <person name="Lui A."/>
            <person name="Macdonald J.P."/>
            <person name="Priest M."/>
            <person name="Orbach M.J."/>
            <person name="Galgiani J.N."/>
            <person name="Kirkland T.N."/>
            <person name="Cole G.T."/>
            <person name="Birren B.W."/>
            <person name="Henn M.R."/>
            <person name="Taylor J.W."/>
            <person name="Rounsley S.D."/>
        </authorList>
    </citation>
    <scope>NUCLEOTIDE SEQUENCE [LARGE SCALE GENOMIC DNA]</scope>
    <source>
        <strain evidence="2">RMSCC 2394</strain>
    </source>
</reference>
<dbReference type="EMBL" id="DS028096">
    <property type="protein sequence ID" value="KMP06037.1"/>
    <property type="molecule type" value="Genomic_DNA"/>
</dbReference>
<dbReference type="AlphaFoldDB" id="A0A0J7B7W8"/>
<sequence>MQYHFLVTVRCDRLDAPSDRTSGPYCWFSGINLIDYPKKIHRYLRYGLSTRSKISKIGKSARQIFCLIARGKVFDRQTGHGPLLG</sequence>
<name>A0A0J7B7W8_COCIT</name>
<evidence type="ECO:0000313" key="2">
    <source>
        <dbReference type="Proteomes" id="UP000054565"/>
    </source>
</evidence>
<proteinExistence type="predicted"/>
<gene>
    <name evidence="1" type="ORF">CIRG_05718</name>
</gene>
<dbReference type="Proteomes" id="UP000054565">
    <property type="component" value="Unassembled WGS sequence"/>
</dbReference>
<organism evidence="1 2">
    <name type="scientific">Coccidioides immitis RMSCC 2394</name>
    <dbReference type="NCBI Taxonomy" id="404692"/>
    <lineage>
        <taxon>Eukaryota</taxon>
        <taxon>Fungi</taxon>
        <taxon>Dikarya</taxon>
        <taxon>Ascomycota</taxon>
        <taxon>Pezizomycotina</taxon>
        <taxon>Eurotiomycetes</taxon>
        <taxon>Eurotiomycetidae</taxon>
        <taxon>Onygenales</taxon>
        <taxon>Onygenaceae</taxon>
        <taxon>Coccidioides</taxon>
    </lineage>
</organism>
<evidence type="ECO:0000313" key="1">
    <source>
        <dbReference type="EMBL" id="KMP06037.1"/>
    </source>
</evidence>
<accession>A0A0J7B7W8</accession>